<accession>A0A1G6RXJ4</accession>
<dbReference type="InterPro" id="IPR024079">
    <property type="entry name" value="MetalloPept_cat_dom_sf"/>
</dbReference>
<feature type="chain" id="PRO_5011568600" evidence="1">
    <location>
        <begin position="30"/>
        <end position="410"/>
    </location>
</feature>
<evidence type="ECO:0000259" key="2">
    <source>
        <dbReference type="PROSITE" id="PS50215"/>
    </source>
</evidence>
<dbReference type="STRING" id="265719.SAMN04488509_101158"/>
<dbReference type="PANTHER" id="PTHR11905">
    <property type="entry name" value="ADAM A DISINTEGRIN AND METALLOPROTEASE DOMAIN"/>
    <property type="match status" value="1"/>
</dbReference>
<dbReference type="PROSITE" id="PS50215">
    <property type="entry name" value="ADAM_MEPRO"/>
    <property type="match status" value="1"/>
</dbReference>
<dbReference type="RefSeq" id="WP_091237659.1">
    <property type="nucleotide sequence ID" value="NZ_FNAG01000001.1"/>
</dbReference>
<dbReference type="GO" id="GO:0006508">
    <property type="term" value="P:proteolysis"/>
    <property type="evidence" value="ECO:0007669"/>
    <property type="project" value="InterPro"/>
</dbReference>
<feature type="domain" description="Peptidase M12B" evidence="2">
    <location>
        <begin position="202"/>
        <end position="389"/>
    </location>
</feature>
<proteinExistence type="predicted"/>
<feature type="signal peptide" evidence="1">
    <location>
        <begin position="1"/>
        <end position="29"/>
    </location>
</feature>
<dbReference type="GO" id="GO:0004222">
    <property type="term" value="F:metalloendopeptidase activity"/>
    <property type="evidence" value="ECO:0007669"/>
    <property type="project" value="InterPro"/>
</dbReference>
<dbReference type="Pfam" id="PF13688">
    <property type="entry name" value="Reprolysin_5"/>
    <property type="match status" value="1"/>
</dbReference>
<evidence type="ECO:0000313" key="3">
    <source>
        <dbReference type="EMBL" id="SDD09173.1"/>
    </source>
</evidence>
<evidence type="ECO:0000313" key="4">
    <source>
        <dbReference type="Proteomes" id="UP000199603"/>
    </source>
</evidence>
<sequence>MRSASDFRPTLRRLLAGLALSLPLGAALAETEARILAHAEARLETDRRAQDRLNLQIEGQTLQLRLRENHALLAALPPQSRASIDALGTHYEGEIEGIEGSWLRLSLIDGRYSGAYFDGTELVLLDRADTLAASLVKRAPASADTLLAYRLRDVELPGLVDDVVAVPGYPLKTGSARTSYENFARHLRGAAAGPGKLGSPVRQLAVTVVTDTEFGSVHGGNRDAVVASRINVVDGIYSDQFQTRIVVGTLRHLSDNGTLNTTVVSGSDTLLTRFRTYMTSGAGSNIPKGGLNHLFSGKDFDGNTVGVAYLSVLCSTSFGYGINQVRAANTTTALTIAHEMGHNFGASHDGQSGSVCESQTGSWLMSPSLNGSSTFSPCARTSIEPRIQQAACFQPVVVPGAVFRNGFEVP</sequence>
<organism evidence="3 4">
    <name type="scientific">Aquimonas voraii</name>
    <dbReference type="NCBI Taxonomy" id="265719"/>
    <lineage>
        <taxon>Bacteria</taxon>
        <taxon>Pseudomonadati</taxon>
        <taxon>Pseudomonadota</taxon>
        <taxon>Gammaproteobacteria</taxon>
        <taxon>Lysobacterales</taxon>
        <taxon>Lysobacteraceae</taxon>
        <taxon>Aquimonas</taxon>
    </lineage>
</organism>
<keyword evidence="1" id="KW-0732">Signal</keyword>
<dbReference type="PANTHER" id="PTHR11905:SF159">
    <property type="entry name" value="ADAM METALLOPROTEASE"/>
    <property type="match status" value="1"/>
</dbReference>
<gene>
    <name evidence="3" type="ORF">SAMN04488509_101158</name>
</gene>
<dbReference type="OrthoDB" id="9792152at2"/>
<dbReference type="SUPFAM" id="SSF55486">
    <property type="entry name" value="Metalloproteases ('zincins'), catalytic domain"/>
    <property type="match status" value="1"/>
</dbReference>
<dbReference type="EMBL" id="FNAG01000001">
    <property type="protein sequence ID" value="SDD09173.1"/>
    <property type="molecule type" value="Genomic_DNA"/>
</dbReference>
<keyword evidence="4" id="KW-1185">Reference proteome</keyword>
<protein>
    <submittedName>
        <fullName evidence="3">Metallo-peptidase family M12</fullName>
    </submittedName>
</protein>
<evidence type="ECO:0000256" key="1">
    <source>
        <dbReference type="SAM" id="SignalP"/>
    </source>
</evidence>
<dbReference type="Gene3D" id="3.40.390.10">
    <property type="entry name" value="Collagenase (Catalytic Domain)"/>
    <property type="match status" value="1"/>
</dbReference>
<dbReference type="AlphaFoldDB" id="A0A1G6RXJ4"/>
<dbReference type="Proteomes" id="UP000199603">
    <property type="component" value="Unassembled WGS sequence"/>
</dbReference>
<reference evidence="3 4" key="1">
    <citation type="submission" date="2016-10" db="EMBL/GenBank/DDBJ databases">
        <authorList>
            <person name="de Groot N.N."/>
        </authorList>
    </citation>
    <scope>NUCLEOTIDE SEQUENCE [LARGE SCALE GENOMIC DNA]</scope>
    <source>
        <strain evidence="3 4">DSM 16957</strain>
    </source>
</reference>
<dbReference type="InterPro" id="IPR001590">
    <property type="entry name" value="Peptidase_M12B"/>
</dbReference>
<name>A0A1G6RXJ4_9GAMM</name>